<feature type="region of interest" description="Disordered" evidence="1">
    <location>
        <begin position="341"/>
        <end position="415"/>
    </location>
</feature>
<keyword evidence="2" id="KW-1133">Transmembrane helix</keyword>
<feature type="compositionally biased region" description="Polar residues" evidence="1">
    <location>
        <begin position="198"/>
        <end position="207"/>
    </location>
</feature>
<feature type="compositionally biased region" description="Low complexity" evidence="1">
    <location>
        <begin position="348"/>
        <end position="370"/>
    </location>
</feature>
<comment type="caution">
    <text evidence="3">The sequence shown here is derived from an EMBL/GenBank/DDBJ whole genome shotgun (WGS) entry which is preliminary data.</text>
</comment>
<feature type="region of interest" description="Disordered" evidence="1">
    <location>
        <begin position="446"/>
        <end position="609"/>
    </location>
</feature>
<organism evidence="3 4">
    <name type="scientific">Agrocybe pediades</name>
    <dbReference type="NCBI Taxonomy" id="84607"/>
    <lineage>
        <taxon>Eukaryota</taxon>
        <taxon>Fungi</taxon>
        <taxon>Dikarya</taxon>
        <taxon>Basidiomycota</taxon>
        <taxon>Agaricomycotina</taxon>
        <taxon>Agaricomycetes</taxon>
        <taxon>Agaricomycetidae</taxon>
        <taxon>Agaricales</taxon>
        <taxon>Agaricineae</taxon>
        <taxon>Strophariaceae</taxon>
        <taxon>Agrocybe</taxon>
    </lineage>
</organism>
<feature type="transmembrane region" description="Helical" evidence="2">
    <location>
        <begin position="17"/>
        <end position="39"/>
    </location>
</feature>
<feature type="compositionally biased region" description="Low complexity" evidence="1">
    <location>
        <begin position="529"/>
        <end position="562"/>
    </location>
</feature>
<gene>
    <name evidence="3" type="ORF">D9613_002660</name>
</gene>
<accession>A0A8H4VLW5</accession>
<feature type="compositionally biased region" description="Low complexity" evidence="1">
    <location>
        <begin position="465"/>
        <end position="475"/>
    </location>
</feature>
<feature type="compositionally biased region" description="Low complexity" evidence="1">
    <location>
        <begin position="174"/>
        <end position="192"/>
    </location>
</feature>
<evidence type="ECO:0000313" key="3">
    <source>
        <dbReference type="EMBL" id="KAF4614743.1"/>
    </source>
</evidence>
<feature type="region of interest" description="Disordered" evidence="1">
    <location>
        <begin position="165"/>
        <end position="207"/>
    </location>
</feature>
<keyword evidence="4" id="KW-1185">Reference proteome</keyword>
<feature type="transmembrane region" description="Helical" evidence="2">
    <location>
        <begin position="51"/>
        <end position="75"/>
    </location>
</feature>
<feature type="compositionally biased region" description="Basic and acidic residues" evidence="1">
    <location>
        <begin position="506"/>
        <end position="521"/>
    </location>
</feature>
<reference evidence="3 4" key="1">
    <citation type="submission" date="2019-12" db="EMBL/GenBank/DDBJ databases">
        <authorList>
            <person name="Floudas D."/>
            <person name="Bentzer J."/>
            <person name="Ahren D."/>
            <person name="Johansson T."/>
            <person name="Persson P."/>
            <person name="Tunlid A."/>
        </authorList>
    </citation>
    <scope>NUCLEOTIDE SEQUENCE [LARGE SCALE GENOMIC DNA]</scope>
    <source>
        <strain evidence="3 4">CBS 102.39</strain>
    </source>
</reference>
<dbReference type="Proteomes" id="UP000521872">
    <property type="component" value="Unassembled WGS sequence"/>
</dbReference>
<name>A0A8H4VLW5_9AGAR</name>
<feature type="compositionally biased region" description="Polar residues" evidence="1">
    <location>
        <begin position="476"/>
        <end position="487"/>
    </location>
</feature>
<dbReference type="EMBL" id="JAACJL010000044">
    <property type="protein sequence ID" value="KAF4614743.1"/>
    <property type="molecule type" value="Genomic_DNA"/>
</dbReference>
<feature type="compositionally biased region" description="Polar residues" evidence="1">
    <location>
        <begin position="406"/>
        <end position="415"/>
    </location>
</feature>
<evidence type="ECO:0000313" key="4">
    <source>
        <dbReference type="Proteomes" id="UP000521872"/>
    </source>
</evidence>
<feature type="compositionally biased region" description="Low complexity" evidence="1">
    <location>
        <begin position="575"/>
        <end position="589"/>
    </location>
</feature>
<sequence length="647" mass="70552">MAKSTAQSWALFKAIRVMVFSFAMICSMGFAAIYAVLLLRGWSSYNGQQRCVVIISLVVYAISSLLLYLMLILRFRVWLDGVRIVLLLFCQVGGTVTFAIFRPNLPCSNLGSVSTCDTVETIVTYGGWGLAGLSIMSYVPVPPPRPNPEAVLALKLSNDFTPYQKEKQGKRLSDSSMGSSTSSYSQSSFVASRPPTTPSTMAFASRTPSMVSTRPLYNNDNYYRSAPSPGPAQGMTYNIPPRMRALQLPTMAARAPSIASSGSPRMAPYGQQQYRSATPGAESVRSMAPSTVSNLNIRASTRQRYYNSNGIPAPVPVLPQSQYMMPSTMMAGEAISRQGTPMSMISNQSGSSYYPPRQQQQPQRSPSAAGYLSPPGLAYSHPGQFPHPPGVSSPYTRNMVAGAPSRVTSPSPLGQMQTIAEDGHFQTPEAVMRGPMNGMAMPTREALTARTPSPSPHPQLEIKSRSPSPHASPSALQTGLPANNLVAQGQQPQTQPQQMPQKKRYQLQDRPMRQQKLREETEQQPQYSPPSRRSSVSSVPRSPSPQHEFFSPSSELPLPTTPMSAVLPAHPTLPPRTASPSTNSSPPTSGYGYPRYSPESSPTLRLNDRPLPNEMAIRAQEDHVELDVTGFWRQNSPRPLRLVGKRA</sequence>
<feature type="compositionally biased region" description="Low complexity" evidence="1">
    <location>
        <begin position="488"/>
        <end position="500"/>
    </location>
</feature>
<evidence type="ECO:0000256" key="1">
    <source>
        <dbReference type="SAM" id="MobiDB-lite"/>
    </source>
</evidence>
<dbReference type="AlphaFoldDB" id="A0A8H4VLW5"/>
<evidence type="ECO:0000256" key="2">
    <source>
        <dbReference type="SAM" id="Phobius"/>
    </source>
</evidence>
<keyword evidence="2" id="KW-0812">Transmembrane</keyword>
<proteinExistence type="predicted"/>
<feature type="transmembrane region" description="Helical" evidence="2">
    <location>
        <begin position="81"/>
        <end position="101"/>
    </location>
</feature>
<protein>
    <submittedName>
        <fullName evidence="3">Uncharacterized protein</fullName>
    </submittedName>
</protein>
<keyword evidence="2" id="KW-0472">Membrane</keyword>